<dbReference type="InterPro" id="IPR037444">
    <property type="entry name" value="GK5"/>
</dbReference>
<dbReference type="PIRSF" id="PIRSF000538">
    <property type="entry name" value="GlpK"/>
    <property type="match status" value="1"/>
</dbReference>
<dbReference type="InterPro" id="IPR043129">
    <property type="entry name" value="ATPase_NBD"/>
</dbReference>
<dbReference type="InterPro" id="IPR018485">
    <property type="entry name" value="FGGY_C"/>
</dbReference>
<evidence type="ECO:0000256" key="15">
    <source>
        <dbReference type="SAM" id="MobiDB-lite"/>
    </source>
</evidence>
<gene>
    <name evidence="18" type="primary">gk5</name>
    <name evidence="18" type="ORF">GWK47_024166</name>
</gene>
<reference evidence="18" key="1">
    <citation type="submission" date="2020-07" db="EMBL/GenBank/DDBJ databases">
        <title>The High-quality genome of the commercially important snow crab, Chionoecetes opilio.</title>
        <authorList>
            <person name="Jeong J.-H."/>
            <person name="Ryu S."/>
        </authorList>
    </citation>
    <scope>NUCLEOTIDE SEQUENCE</scope>
    <source>
        <strain evidence="18">MADBK_172401_WGS</strain>
        <tissue evidence="18">Digestive gland</tissue>
    </source>
</reference>
<dbReference type="Gene3D" id="3.30.420.40">
    <property type="match status" value="2"/>
</dbReference>
<keyword evidence="5" id="KW-0963">Cytoplasm</keyword>
<evidence type="ECO:0000256" key="11">
    <source>
        <dbReference type="ARBA" id="ARBA00033026"/>
    </source>
</evidence>
<evidence type="ECO:0000256" key="5">
    <source>
        <dbReference type="ARBA" id="ARBA00022490"/>
    </source>
</evidence>
<comment type="subcellular location">
    <subcellularLocation>
        <location evidence="1">Cytoplasm</location>
    </subcellularLocation>
</comment>
<dbReference type="FunFam" id="3.30.420.40:FF:000102">
    <property type="entry name" value="Putative glycerol kinase 5"/>
    <property type="match status" value="1"/>
</dbReference>
<feature type="region of interest" description="Disordered" evidence="15">
    <location>
        <begin position="1"/>
        <end position="37"/>
    </location>
</feature>
<dbReference type="OrthoDB" id="6278781at2759"/>
<dbReference type="InterPro" id="IPR018483">
    <property type="entry name" value="Carb_kinase_FGGY_CS"/>
</dbReference>
<evidence type="ECO:0000259" key="16">
    <source>
        <dbReference type="Pfam" id="PF00370"/>
    </source>
</evidence>
<evidence type="ECO:0000256" key="14">
    <source>
        <dbReference type="RuleBase" id="RU003733"/>
    </source>
</evidence>
<feature type="domain" description="Carbohydrate kinase FGGY N-terminal" evidence="16">
    <location>
        <begin position="45"/>
        <end position="309"/>
    </location>
</feature>
<evidence type="ECO:0000256" key="10">
    <source>
        <dbReference type="ARBA" id="ARBA00022840"/>
    </source>
</evidence>
<sequence length="558" mass="61652">MGASKHSNQSPDPLFGPASDDPVTMGASKHSNQSPDPLPSCEAQYIASLDLGTTTIRCFIYNKQAKICGRAQEKASVTLLYPAPGRVEMDPDELWDTFMSVVKAAITHAGLTPGDIRCLGLCTQRATFITWDRRTGVPFHNFITWKDLRADGLVRRWNSCLTMKAIRFGGSLLYLFLRSKRYLAASVLKFMNPQVNLRLMWVLENHAMVRQLANEGHVMFGTIDTWLVYRLTEGKVHATDYSNASGTALYDPYLEDWNTFFLKVFGMPKSLFPELRDSVGDWGTCSAKFFGVPIPITAVVSDQGASLFGSCGFERGDVKITLGTGAFLNVNTGNKAHTSVKGIYPVHGWKDKEGLVHMAEAASNDNGTVIEWGQKTGLYAKASDTSDMASSVEGSEGVFFIPGFQGIQAPVNDSTATGGFIGLRASSTRAHLVRAMLESLAFRIYQIYTTMLTEADHPLLNLRVDGGVAQNDFLVQMIATLTGKPVQRPKSTDISALGAAMLAGMGAGIWKSRKEWLPLKEADQTFHPQFELQPQMLDQMRQWEQALQRFKHWHSSRL</sequence>
<dbReference type="UniPathway" id="UPA00618">
    <property type="reaction ID" value="UER00672"/>
</dbReference>
<comment type="pathway">
    <text evidence="2">Polyol metabolism; glycerol degradation via glycerol kinase pathway; sn-glycerol 3-phosphate from glycerol: step 1/1.</text>
</comment>
<dbReference type="EMBL" id="JACEEZ010024856">
    <property type="protein sequence ID" value="KAG0707413.1"/>
    <property type="molecule type" value="Genomic_DNA"/>
</dbReference>
<keyword evidence="19" id="KW-1185">Reference proteome</keyword>
<dbReference type="Pfam" id="PF00370">
    <property type="entry name" value="FGGY_N"/>
    <property type="match status" value="1"/>
</dbReference>
<feature type="domain" description="Carbohydrate kinase FGGY C-terminal" evidence="17">
    <location>
        <begin position="319"/>
        <end position="506"/>
    </location>
</feature>
<evidence type="ECO:0000256" key="13">
    <source>
        <dbReference type="ARBA" id="ARBA00047192"/>
    </source>
</evidence>
<dbReference type="SUPFAM" id="SSF53067">
    <property type="entry name" value="Actin-like ATPase domain"/>
    <property type="match status" value="2"/>
</dbReference>
<dbReference type="CDD" id="cd07793">
    <property type="entry name" value="ASKHA_NBD_FGGY_GK5-like"/>
    <property type="match status" value="1"/>
</dbReference>
<evidence type="ECO:0000256" key="8">
    <source>
        <dbReference type="ARBA" id="ARBA00022777"/>
    </source>
</evidence>
<evidence type="ECO:0000256" key="4">
    <source>
        <dbReference type="ARBA" id="ARBA00012099"/>
    </source>
</evidence>
<name>A0A8J5CCL1_CHIOP</name>
<dbReference type="InterPro" id="IPR000577">
    <property type="entry name" value="Carb_kinase_FGGY"/>
</dbReference>
<proteinExistence type="inferred from homology"/>
<organism evidence="18 19">
    <name type="scientific">Chionoecetes opilio</name>
    <name type="common">Atlantic snow crab</name>
    <name type="synonym">Cancer opilio</name>
    <dbReference type="NCBI Taxonomy" id="41210"/>
    <lineage>
        <taxon>Eukaryota</taxon>
        <taxon>Metazoa</taxon>
        <taxon>Ecdysozoa</taxon>
        <taxon>Arthropoda</taxon>
        <taxon>Crustacea</taxon>
        <taxon>Multicrustacea</taxon>
        <taxon>Malacostraca</taxon>
        <taxon>Eumalacostraca</taxon>
        <taxon>Eucarida</taxon>
        <taxon>Decapoda</taxon>
        <taxon>Pleocyemata</taxon>
        <taxon>Brachyura</taxon>
        <taxon>Eubrachyura</taxon>
        <taxon>Majoidea</taxon>
        <taxon>Majidae</taxon>
        <taxon>Chionoecetes</taxon>
    </lineage>
</organism>
<evidence type="ECO:0000256" key="6">
    <source>
        <dbReference type="ARBA" id="ARBA00022679"/>
    </source>
</evidence>
<dbReference type="GO" id="GO:0019563">
    <property type="term" value="P:glycerol catabolic process"/>
    <property type="evidence" value="ECO:0007669"/>
    <property type="project" value="UniProtKB-UniPathway"/>
</dbReference>
<evidence type="ECO:0000256" key="7">
    <source>
        <dbReference type="ARBA" id="ARBA00022741"/>
    </source>
</evidence>
<keyword evidence="9" id="KW-0319">Glycerol metabolism</keyword>
<accession>A0A8J5CCL1</accession>
<dbReference type="PANTHER" id="PTHR10196">
    <property type="entry name" value="SUGAR KINASE"/>
    <property type="match status" value="1"/>
</dbReference>
<keyword evidence="7" id="KW-0547">Nucleotide-binding</keyword>
<protein>
    <recommendedName>
        <fullName evidence="13">Glycerol kinase 5</fullName>
        <ecNumber evidence="4">2.7.1.30</ecNumber>
    </recommendedName>
    <alternativeName>
        <fullName evidence="11">ATP:glycerol 3-phosphotransferase 5</fullName>
    </alternativeName>
</protein>
<dbReference type="GO" id="GO:0046167">
    <property type="term" value="P:glycerol-3-phosphate biosynthetic process"/>
    <property type="evidence" value="ECO:0007669"/>
    <property type="project" value="TreeGrafter"/>
</dbReference>
<dbReference type="AlphaFoldDB" id="A0A8J5CCL1"/>
<dbReference type="PROSITE" id="PS00445">
    <property type="entry name" value="FGGY_KINASES_2"/>
    <property type="match status" value="1"/>
</dbReference>
<evidence type="ECO:0000256" key="9">
    <source>
        <dbReference type="ARBA" id="ARBA00022798"/>
    </source>
</evidence>
<evidence type="ECO:0000256" key="2">
    <source>
        <dbReference type="ARBA" id="ARBA00005190"/>
    </source>
</evidence>
<comment type="caution">
    <text evidence="18">The sequence shown here is derived from an EMBL/GenBank/DDBJ whole genome shotgun (WGS) entry which is preliminary data.</text>
</comment>
<dbReference type="GO" id="GO:0005524">
    <property type="term" value="F:ATP binding"/>
    <property type="evidence" value="ECO:0007669"/>
    <property type="project" value="UniProtKB-KW"/>
</dbReference>
<comment type="similarity">
    <text evidence="3 14">Belongs to the FGGY kinase family.</text>
</comment>
<evidence type="ECO:0000259" key="17">
    <source>
        <dbReference type="Pfam" id="PF02782"/>
    </source>
</evidence>
<evidence type="ECO:0000256" key="3">
    <source>
        <dbReference type="ARBA" id="ARBA00009156"/>
    </source>
</evidence>
<dbReference type="GO" id="GO:0006641">
    <property type="term" value="P:triglyceride metabolic process"/>
    <property type="evidence" value="ECO:0007669"/>
    <property type="project" value="TreeGrafter"/>
</dbReference>
<dbReference type="GO" id="GO:0004370">
    <property type="term" value="F:glycerol kinase activity"/>
    <property type="evidence" value="ECO:0007669"/>
    <property type="project" value="UniProtKB-EC"/>
</dbReference>
<dbReference type="FunFam" id="3.30.420.40:FF:000104">
    <property type="entry name" value="putative glycerol kinase 5"/>
    <property type="match status" value="1"/>
</dbReference>
<evidence type="ECO:0000256" key="12">
    <source>
        <dbReference type="ARBA" id="ARBA00045165"/>
    </source>
</evidence>
<feature type="compositionally biased region" description="Polar residues" evidence="15">
    <location>
        <begin position="1"/>
        <end position="11"/>
    </location>
</feature>
<evidence type="ECO:0000313" key="18">
    <source>
        <dbReference type="EMBL" id="KAG0707413.1"/>
    </source>
</evidence>
<dbReference type="PANTHER" id="PTHR10196:SF68">
    <property type="entry name" value="GLYCEROL KINASE 5-RELATED"/>
    <property type="match status" value="1"/>
</dbReference>
<dbReference type="Proteomes" id="UP000770661">
    <property type="component" value="Unassembled WGS sequence"/>
</dbReference>
<dbReference type="GO" id="GO:0005739">
    <property type="term" value="C:mitochondrion"/>
    <property type="evidence" value="ECO:0007669"/>
    <property type="project" value="TreeGrafter"/>
</dbReference>
<keyword evidence="8 14" id="KW-0418">Kinase</keyword>
<keyword evidence="6 14" id="KW-0808">Transferase</keyword>
<comment type="function">
    <text evidence="12">Skin-specific kinase that plays a key role in glycerol metabolism, catalyzing its phosphorylation to produce sn-glycerol 3-phosphate. Involved in skin-specific regulation of sterol regulatory element-binding protein (SREBP) processing and lipid biosynthesis.</text>
</comment>
<dbReference type="InterPro" id="IPR018484">
    <property type="entry name" value="FGGY_N"/>
</dbReference>
<evidence type="ECO:0000256" key="1">
    <source>
        <dbReference type="ARBA" id="ARBA00004496"/>
    </source>
</evidence>
<dbReference type="Pfam" id="PF02782">
    <property type="entry name" value="FGGY_C"/>
    <property type="match status" value="1"/>
</dbReference>
<evidence type="ECO:0000313" key="19">
    <source>
        <dbReference type="Proteomes" id="UP000770661"/>
    </source>
</evidence>
<keyword evidence="10" id="KW-0067">ATP-binding</keyword>
<dbReference type="EC" id="2.7.1.30" evidence="4"/>